<dbReference type="OrthoDB" id="5413281at2759"/>
<dbReference type="Proteomes" id="UP000247233">
    <property type="component" value="Unassembled WGS sequence"/>
</dbReference>
<gene>
    <name evidence="1" type="ORF">BO70DRAFT_254620</name>
</gene>
<dbReference type="VEuPathDB" id="FungiDB:BO70DRAFT_254620"/>
<evidence type="ECO:0008006" key="3">
    <source>
        <dbReference type="Google" id="ProtNLM"/>
    </source>
</evidence>
<proteinExistence type="predicted"/>
<dbReference type="GeneID" id="37061070"/>
<protein>
    <recommendedName>
        <fullName evidence="3">SWIM-type domain-containing protein</fullName>
    </recommendedName>
</protein>
<accession>A0A317UUQ5</accession>
<organism evidence="1 2">
    <name type="scientific">Aspergillus heteromorphus CBS 117.55</name>
    <dbReference type="NCBI Taxonomy" id="1448321"/>
    <lineage>
        <taxon>Eukaryota</taxon>
        <taxon>Fungi</taxon>
        <taxon>Dikarya</taxon>
        <taxon>Ascomycota</taxon>
        <taxon>Pezizomycotina</taxon>
        <taxon>Eurotiomycetes</taxon>
        <taxon>Eurotiomycetidae</taxon>
        <taxon>Eurotiales</taxon>
        <taxon>Aspergillaceae</taxon>
        <taxon>Aspergillus</taxon>
        <taxon>Aspergillus subgen. Circumdati</taxon>
    </lineage>
</organism>
<comment type="caution">
    <text evidence="1">The sequence shown here is derived from an EMBL/GenBank/DDBJ whole genome shotgun (WGS) entry which is preliminary data.</text>
</comment>
<evidence type="ECO:0000313" key="1">
    <source>
        <dbReference type="EMBL" id="PWY65335.1"/>
    </source>
</evidence>
<dbReference type="RefSeq" id="XP_025394504.1">
    <property type="nucleotide sequence ID" value="XM_025538833.1"/>
</dbReference>
<feature type="non-terminal residue" evidence="1">
    <location>
        <position position="1"/>
    </location>
</feature>
<dbReference type="AlphaFoldDB" id="A0A317UUQ5"/>
<keyword evidence="2" id="KW-1185">Reference proteome</keyword>
<reference evidence="1 2" key="1">
    <citation type="submission" date="2016-12" db="EMBL/GenBank/DDBJ databases">
        <title>The genomes of Aspergillus section Nigri reveals drivers in fungal speciation.</title>
        <authorList>
            <consortium name="DOE Joint Genome Institute"/>
            <person name="Vesth T.C."/>
            <person name="Nybo J."/>
            <person name="Theobald S."/>
            <person name="Brandl J."/>
            <person name="Frisvad J.C."/>
            <person name="Nielsen K.F."/>
            <person name="Lyhne E.K."/>
            <person name="Kogle M.E."/>
            <person name="Kuo A."/>
            <person name="Riley R."/>
            <person name="Clum A."/>
            <person name="Nolan M."/>
            <person name="Lipzen A."/>
            <person name="Salamov A."/>
            <person name="Henrissat B."/>
            <person name="Wiebenga A."/>
            <person name="De Vries R.P."/>
            <person name="Grigoriev I.V."/>
            <person name="Mortensen U.H."/>
            <person name="Andersen M.R."/>
            <person name="Baker S.E."/>
        </authorList>
    </citation>
    <scope>NUCLEOTIDE SEQUENCE [LARGE SCALE GENOMIC DNA]</scope>
    <source>
        <strain evidence="1 2">CBS 117.55</strain>
    </source>
</reference>
<dbReference type="STRING" id="1448321.A0A317UUQ5"/>
<sequence length="248" mass="26824">QTTPSTVQFLDHLISRLDTASHGHLSGGYQLPAERRLPFPALNPSQIPEVKSLMLTLHCIFPNELLLALDILDRNLVKRFVRGDNPPGHPADAHVTTPPTTEDVFLVLSASTNSGITTPSAPSKPRPSELDQKGYEVRLLAWNCTCPTFTLAGFRNLLGPEVDENEGSSLLRPDLNEPPRRPVALQSHYSFGGTLTRGLTKSSPPAVCKHLLACLLKVRCPGLFGHRENDAVSVSAAELAGWCAGWGG</sequence>
<feature type="non-terminal residue" evidence="1">
    <location>
        <position position="248"/>
    </location>
</feature>
<dbReference type="EMBL" id="MSFL01000052">
    <property type="protein sequence ID" value="PWY65335.1"/>
    <property type="molecule type" value="Genomic_DNA"/>
</dbReference>
<name>A0A317UUQ5_9EURO</name>
<evidence type="ECO:0000313" key="2">
    <source>
        <dbReference type="Proteomes" id="UP000247233"/>
    </source>
</evidence>